<organism evidence="2 3">
    <name type="scientific">Zootermopsis nevadensis</name>
    <name type="common">Dampwood termite</name>
    <dbReference type="NCBI Taxonomy" id="136037"/>
    <lineage>
        <taxon>Eukaryota</taxon>
        <taxon>Metazoa</taxon>
        <taxon>Ecdysozoa</taxon>
        <taxon>Arthropoda</taxon>
        <taxon>Hexapoda</taxon>
        <taxon>Insecta</taxon>
        <taxon>Pterygota</taxon>
        <taxon>Neoptera</taxon>
        <taxon>Polyneoptera</taxon>
        <taxon>Dictyoptera</taxon>
        <taxon>Blattodea</taxon>
        <taxon>Blattoidea</taxon>
        <taxon>Termitoidae</taxon>
        <taxon>Termopsidae</taxon>
        <taxon>Zootermopsis</taxon>
    </lineage>
</organism>
<name>A0A067RMP6_ZOONE</name>
<dbReference type="EMBL" id="KK852531">
    <property type="protein sequence ID" value="KDR21885.1"/>
    <property type="molecule type" value="Genomic_DNA"/>
</dbReference>
<sequence length="139" mass="15919">MKTLNVCTPLPILSRLATICATIRKIHTKYNSTGNLKTRKEQNELQSSRDVAVKDERSPLKGTISENHSLKAEVQDLERKLDVDYAAMIKEQFAGMKEQLLGQTMDIQFHYVSVNNDCLQLRDEISIYEGAKRQLEHEI</sequence>
<keyword evidence="3" id="KW-1185">Reference proteome</keyword>
<feature type="region of interest" description="Disordered" evidence="1">
    <location>
        <begin position="40"/>
        <end position="65"/>
    </location>
</feature>
<evidence type="ECO:0000256" key="1">
    <source>
        <dbReference type="SAM" id="MobiDB-lite"/>
    </source>
</evidence>
<dbReference type="Proteomes" id="UP000027135">
    <property type="component" value="Unassembled WGS sequence"/>
</dbReference>
<reference evidence="2 3" key="1">
    <citation type="journal article" date="2014" name="Nat. Commun.">
        <title>Molecular traces of alternative social organization in a termite genome.</title>
        <authorList>
            <person name="Terrapon N."/>
            <person name="Li C."/>
            <person name="Robertson H.M."/>
            <person name="Ji L."/>
            <person name="Meng X."/>
            <person name="Booth W."/>
            <person name="Chen Z."/>
            <person name="Childers C.P."/>
            <person name="Glastad K.M."/>
            <person name="Gokhale K."/>
            <person name="Gowin J."/>
            <person name="Gronenberg W."/>
            <person name="Hermansen R.A."/>
            <person name="Hu H."/>
            <person name="Hunt B.G."/>
            <person name="Huylmans A.K."/>
            <person name="Khalil S.M."/>
            <person name="Mitchell R.D."/>
            <person name="Munoz-Torres M.C."/>
            <person name="Mustard J.A."/>
            <person name="Pan H."/>
            <person name="Reese J.T."/>
            <person name="Scharf M.E."/>
            <person name="Sun F."/>
            <person name="Vogel H."/>
            <person name="Xiao J."/>
            <person name="Yang W."/>
            <person name="Yang Z."/>
            <person name="Yang Z."/>
            <person name="Zhou J."/>
            <person name="Zhu J."/>
            <person name="Brent C.S."/>
            <person name="Elsik C.G."/>
            <person name="Goodisman M.A."/>
            <person name="Liberles D.A."/>
            <person name="Roe R.M."/>
            <person name="Vargo E.L."/>
            <person name="Vilcinskas A."/>
            <person name="Wang J."/>
            <person name="Bornberg-Bauer E."/>
            <person name="Korb J."/>
            <person name="Zhang G."/>
            <person name="Liebig J."/>
        </authorList>
    </citation>
    <scope>NUCLEOTIDE SEQUENCE [LARGE SCALE GENOMIC DNA]</scope>
    <source>
        <tissue evidence="2">Whole organism</tissue>
    </source>
</reference>
<accession>A0A067RMP6</accession>
<proteinExistence type="predicted"/>
<evidence type="ECO:0000313" key="2">
    <source>
        <dbReference type="EMBL" id="KDR21885.1"/>
    </source>
</evidence>
<evidence type="ECO:0000313" key="3">
    <source>
        <dbReference type="Proteomes" id="UP000027135"/>
    </source>
</evidence>
<gene>
    <name evidence="2" type="ORF">L798_00387</name>
</gene>
<dbReference type="AlphaFoldDB" id="A0A067RMP6"/>
<protein>
    <submittedName>
        <fullName evidence="2">Uncharacterized protein</fullName>
    </submittedName>
</protein>
<dbReference type="InParanoid" id="A0A067RMP6"/>